<keyword evidence="1" id="KW-0175">Coiled coil</keyword>
<dbReference type="EMBL" id="CAJVPY010001601">
    <property type="protein sequence ID" value="CAG8528858.1"/>
    <property type="molecule type" value="Genomic_DNA"/>
</dbReference>
<protein>
    <submittedName>
        <fullName evidence="2">1450_t:CDS:1</fullName>
    </submittedName>
</protein>
<sequence>MKYIATWCLGNKSNILPSIYRWPITKGKLKFDKHYIIYGSLNLDAKALIGVSDTNQIILRVEGAKYSYNFEIIDIVNNERQKLNTQGLKGKVVKHSGYFDNSYSEFCDEPAQISIYSVKDGSLIQKSIDNLNDPWNQGLLFLDNMRFIGSKNEERILFSFYMHGTDQRKFSILNPHNLTNPIDAGELFKSEIENYDRKKTRAIFFDYIIKVENDHLYIENLVDHESWTNYIKSDVQVDAQVNVQDHEFDLLFKNKSFDKLIDSFYEEGSHYKHLEDTRIVECLNKTKSSRPFIFPHIYKITELDTKTVNEKLNDLDERLKNLDIKLNNLIVAH</sequence>
<reference evidence="2" key="1">
    <citation type="submission" date="2021-06" db="EMBL/GenBank/DDBJ databases">
        <authorList>
            <person name="Kallberg Y."/>
            <person name="Tangrot J."/>
            <person name="Rosling A."/>
        </authorList>
    </citation>
    <scope>NUCLEOTIDE SEQUENCE</scope>
    <source>
        <strain evidence="2">MA453B</strain>
    </source>
</reference>
<dbReference type="Proteomes" id="UP000789405">
    <property type="component" value="Unassembled WGS sequence"/>
</dbReference>
<accession>A0A9N9AG37</accession>
<evidence type="ECO:0000313" key="2">
    <source>
        <dbReference type="EMBL" id="CAG8528858.1"/>
    </source>
</evidence>
<organism evidence="2 3">
    <name type="scientific">Dentiscutata erythropus</name>
    <dbReference type="NCBI Taxonomy" id="1348616"/>
    <lineage>
        <taxon>Eukaryota</taxon>
        <taxon>Fungi</taxon>
        <taxon>Fungi incertae sedis</taxon>
        <taxon>Mucoromycota</taxon>
        <taxon>Glomeromycotina</taxon>
        <taxon>Glomeromycetes</taxon>
        <taxon>Diversisporales</taxon>
        <taxon>Gigasporaceae</taxon>
        <taxon>Dentiscutata</taxon>
    </lineage>
</organism>
<comment type="caution">
    <text evidence="2">The sequence shown here is derived from an EMBL/GenBank/DDBJ whole genome shotgun (WGS) entry which is preliminary data.</text>
</comment>
<proteinExistence type="predicted"/>
<dbReference type="AlphaFoldDB" id="A0A9N9AG37"/>
<evidence type="ECO:0000256" key="1">
    <source>
        <dbReference type="SAM" id="Coils"/>
    </source>
</evidence>
<keyword evidence="3" id="KW-1185">Reference proteome</keyword>
<feature type="coiled-coil region" evidence="1">
    <location>
        <begin position="305"/>
        <end position="332"/>
    </location>
</feature>
<dbReference type="OrthoDB" id="2424986at2759"/>
<name>A0A9N9AG37_9GLOM</name>
<evidence type="ECO:0000313" key="3">
    <source>
        <dbReference type="Proteomes" id="UP000789405"/>
    </source>
</evidence>
<gene>
    <name evidence="2" type="ORF">DERYTH_LOCUS4243</name>
</gene>